<proteinExistence type="inferred from homology"/>
<sequence>MEIISLLLIILAQNEVLGIQQGLNASANQFPYIVSLRNINNDHLDAGTIISHRFVVSSAWTLKFNPIRIIAGSVLLHTGGISYRIVSSHIHPRYDEITFRHNIGLIKTQNYIYFNDAVKPIKIGVIHVGENVPVVAVGWGDSKDAVKSRTNVLKWASFVTIGEESCKNGLKQASMSQFYYENVVCATGYAEMGQQWCSYDFGGPLIGGNTLIGILFRPGMQSCSLQDTFPSVALRIEPYLFWIHDVMVENESA</sequence>
<dbReference type="VEuPathDB" id="VectorBase:CSON000331"/>
<feature type="signal peptide" evidence="2">
    <location>
        <begin position="1"/>
        <end position="18"/>
    </location>
</feature>
<dbReference type="Gene3D" id="2.40.10.10">
    <property type="entry name" value="Trypsin-like serine proteases"/>
    <property type="match status" value="1"/>
</dbReference>
<dbReference type="EMBL" id="UFQT01001059">
    <property type="protein sequence ID" value="SSX28666.1"/>
    <property type="molecule type" value="Genomic_DNA"/>
</dbReference>
<name>A0A336KU32_CULSO</name>
<evidence type="ECO:0000256" key="1">
    <source>
        <dbReference type="ARBA" id="ARBA00024195"/>
    </source>
</evidence>
<dbReference type="Pfam" id="PF00089">
    <property type="entry name" value="Trypsin"/>
    <property type="match status" value="1"/>
</dbReference>
<dbReference type="PANTHER" id="PTHR24260">
    <property type="match status" value="1"/>
</dbReference>
<comment type="similarity">
    <text evidence="1">Belongs to the peptidase S1 family. CLIP subfamily.</text>
</comment>
<dbReference type="PROSITE" id="PS50240">
    <property type="entry name" value="TRYPSIN_DOM"/>
    <property type="match status" value="1"/>
</dbReference>
<dbReference type="InterPro" id="IPR051333">
    <property type="entry name" value="CLIP_Serine_Protease"/>
</dbReference>
<dbReference type="GO" id="GO:0006508">
    <property type="term" value="P:proteolysis"/>
    <property type="evidence" value="ECO:0007669"/>
    <property type="project" value="InterPro"/>
</dbReference>
<dbReference type="SUPFAM" id="SSF50494">
    <property type="entry name" value="Trypsin-like serine proteases"/>
    <property type="match status" value="1"/>
</dbReference>
<evidence type="ECO:0000313" key="5">
    <source>
        <dbReference type="EMBL" id="SSX28666.1"/>
    </source>
</evidence>
<keyword evidence="2" id="KW-0732">Signal</keyword>
<evidence type="ECO:0000259" key="3">
    <source>
        <dbReference type="PROSITE" id="PS50240"/>
    </source>
</evidence>
<dbReference type="PANTHER" id="PTHR24260:SF136">
    <property type="entry name" value="GH08193P-RELATED"/>
    <property type="match status" value="1"/>
</dbReference>
<reference evidence="5" key="2">
    <citation type="submission" date="2018-07" db="EMBL/GenBank/DDBJ databases">
        <authorList>
            <person name="Quirk P.G."/>
            <person name="Krulwich T.A."/>
        </authorList>
    </citation>
    <scope>NUCLEOTIDE SEQUENCE</scope>
</reference>
<evidence type="ECO:0000256" key="2">
    <source>
        <dbReference type="SAM" id="SignalP"/>
    </source>
</evidence>
<organism evidence="4">
    <name type="scientific">Culicoides sonorensis</name>
    <name type="common">Biting midge</name>
    <dbReference type="NCBI Taxonomy" id="179676"/>
    <lineage>
        <taxon>Eukaryota</taxon>
        <taxon>Metazoa</taxon>
        <taxon>Ecdysozoa</taxon>
        <taxon>Arthropoda</taxon>
        <taxon>Hexapoda</taxon>
        <taxon>Insecta</taxon>
        <taxon>Pterygota</taxon>
        <taxon>Neoptera</taxon>
        <taxon>Endopterygota</taxon>
        <taxon>Diptera</taxon>
        <taxon>Nematocera</taxon>
        <taxon>Chironomoidea</taxon>
        <taxon>Ceratopogonidae</taxon>
        <taxon>Ceratopogoninae</taxon>
        <taxon>Culicoides</taxon>
        <taxon>Monoculicoides</taxon>
    </lineage>
</organism>
<dbReference type="InterPro" id="IPR001254">
    <property type="entry name" value="Trypsin_dom"/>
</dbReference>
<feature type="chain" id="PRO_5033342728" evidence="2">
    <location>
        <begin position="19"/>
        <end position="253"/>
    </location>
</feature>
<feature type="domain" description="Peptidase S1" evidence="3">
    <location>
        <begin position="16"/>
        <end position="248"/>
    </location>
</feature>
<protein>
    <submittedName>
        <fullName evidence="4">CSON000331 protein</fullName>
    </submittedName>
</protein>
<evidence type="ECO:0000313" key="4">
    <source>
        <dbReference type="EMBL" id="SSX08754.1"/>
    </source>
</evidence>
<gene>
    <name evidence="4" type="primary">CSON000331</name>
</gene>
<dbReference type="GO" id="GO:0004252">
    <property type="term" value="F:serine-type endopeptidase activity"/>
    <property type="evidence" value="ECO:0007669"/>
    <property type="project" value="InterPro"/>
</dbReference>
<dbReference type="SMART" id="SM00020">
    <property type="entry name" value="Tryp_SPc"/>
    <property type="match status" value="1"/>
</dbReference>
<dbReference type="InterPro" id="IPR009003">
    <property type="entry name" value="Peptidase_S1_PA"/>
</dbReference>
<accession>A0A336KU32</accession>
<reference evidence="4" key="1">
    <citation type="submission" date="2018-04" db="EMBL/GenBank/DDBJ databases">
        <authorList>
            <person name="Go L.Y."/>
            <person name="Mitchell J.A."/>
        </authorList>
    </citation>
    <scope>NUCLEOTIDE SEQUENCE</scope>
    <source>
        <tissue evidence="4">Whole organism</tissue>
    </source>
</reference>
<dbReference type="OMA" id="FIYSERW"/>
<dbReference type="EMBL" id="UFQS01001059">
    <property type="protein sequence ID" value="SSX08754.1"/>
    <property type="molecule type" value="Genomic_DNA"/>
</dbReference>
<dbReference type="AlphaFoldDB" id="A0A336KU32"/>
<dbReference type="InterPro" id="IPR043504">
    <property type="entry name" value="Peptidase_S1_PA_chymotrypsin"/>
</dbReference>